<feature type="compositionally biased region" description="Basic residues" evidence="1">
    <location>
        <begin position="245"/>
        <end position="263"/>
    </location>
</feature>
<evidence type="ECO:0000313" key="3">
    <source>
        <dbReference type="Proteomes" id="UP001203297"/>
    </source>
</evidence>
<organism evidence="2 3">
    <name type="scientific">Multifurca ochricompacta</name>
    <dbReference type="NCBI Taxonomy" id="376703"/>
    <lineage>
        <taxon>Eukaryota</taxon>
        <taxon>Fungi</taxon>
        <taxon>Dikarya</taxon>
        <taxon>Basidiomycota</taxon>
        <taxon>Agaricomycotina</taxon>
        <taxon>Agaricomycetes</taxon>
        <taxon>Russulales</taxon>
        <taxon>Russulaceae</taxon>
        <taxon>Multifurca</taxon>
    </lineage>
</organism>
<protein>
    <submittedName>
        <fullName evidence="2">Uncharacterized protein</fullName>
    </submittedName>
</protein>
<feature type="compositionally biased region" description="Low complexity" evidence="1">
    <location>
        <begin position="370"/>
        <end position="379"/>
    </location>
</feature>
<comment type="caution">
    <text evidence="2">The sequence shown here is derived from an EMBL/GenBank/DDBJ whole genome shotgun (WGS) entry which is preliminary data.</text>
</comment>
<feature type="compositionally biased region" description="Polar residues" evidence="1">
    <location>
        <begin position="299"/>
        <end position="315"/>
    </location>
</feature>
<feature type="region of interest" description="Disordered" evidence="1">
    <location>
        <begin position="127"/>
        <end position="153"/>
    </location>
</feature>
<reference evidence="2" key="1">
    <citation type="journal article" date="2022" name="New Phytol.">
        <title>Evolutionary transition to the ectomycorrhizal habit in the genomes of a hyperdiverse lineage of mushroom-forming fungi.</title>
        <authorList>
            <person name="Looney B."/>
            <person name="Miyauchi S."/>
            <person name="Morin E."/>
            <person name="Drula E."/>
            <person name="Courty P.E."/>
            <person name="Kohler A."/>
            <person name="Kuo A."/>
            <person name="LaButti K."/>
            <person name="Pangilinan J."/>
            <person name="Lipzen A."/>
            <person name="Riley R."/>
            <person name="Andreopoulos W."/>
            <person name="He G."/>
            <person name="Johnson J."/>
            <person name="Nolan M."/>
            <person name="Tritt A."/>
            <person name="Barry K.W."/>
            <person name="Grigoriev I.V."/>
            <person name="Nagy L.G."/>
            <person name="Hibbett D."/>
            <person name="Henrissat B."/>
            <person name="Matheny P.B."/>
            <person name="Labbe J."/>
            <person name="Martin F.M."/>
        </authorList>
    </citation>
    <scope>NUCLEOTIDE SEQUENCE</scope>
    <source>
        <strain evidence="2">BPL690</strain>
    </source>
</reference>
<keyword evidence="3" id="KW-1185">Reference proteome</keyword>
<evidence type="ECO:0000313" key="2">
    <source>
        <dbReference type="EMBL" id="KAI0295917.1"/>
    </source>
</evidence>
<name>A0AAD4LZT7_9AGAM</name>
<accession>A0AAD4LZT7</accession>
<sequence length="388" mass="42809">MCSRRAMTLSTFNPSAFLFREPPAIMMEFVTVVNNDLMCRRRILRREWKRFKPHLAKSTSLPELELVPAQRPLFTCQQCGFSNTYIPLCLWCSWTSPEATSKFKDATPRRGRSISGPGKIVWKASVSSLRHEGKRPQGSSVASPKPGGMRSLEPSLATDAFEDYANTALSCKPIKNLTGILPALRTRRGLPDASIAVPVQPSTVTSTLTHLESSNTAPMSGKLKNTTTHPVSLPPFFSSSSSQTLRRKHHMTFPRQKSTRSLRSRMPGMPPSQPDSVAPVARLGHPSRPYYTAIRPQLKNPSRPDTPTTPNSASLLPSADKEQSLPSPPPGRPSFEFTRPRRSITSGWSLSGEIELQIALSQRREEEEGSGTNNGSRSEVTSRVGYGK</sequence>
<gene>
    <name evidence="2" type="ORF">B0F90DRAFT_1820243</name>
</gene>
<feature type="region of interest" description="Disordered" evidence="1">
    <location>
        <begin position="227"/>
        <end position="388"/>
    </location>
</feature>
<evidence type="ECO:0000256" key="1">
    <source>
        <dbReference type="SAM" id="MobiDB-lite"/>
    </source>
</evidence>
<dbReference type="AlphaFoldDB" id="A0AAD4LZT7"/>
<dbReference type="Proteomes" id="UP001203297">
    <property type="component" value="Unassembled WGS sequence"/>
</dbReference>
<proteinExistence type="predicted"/>
<dbReference type="EMBL" id="WTXG01000053">
    <property type="protein sequence ID" value="KAI0295917.1"/>
    <property type="molecule type" value="Genomic_DNA"/>
</dbReference>